<reference evidence="5 6" key="1">
    <citation type="journal article" date="2012" name="J. Bacteriol.">
        <title>Genome Sequence of "Candidatus Mycoplasma haemolamae" Strain Purdue, a Red Blood Cell Pathogen of Alpacas (Vicugna pacos) and Llamas (Lama glama).</title>
        <authorList>
            <person name="Guimaraes A.M."/>
            <person name="Toth B."/>
            <person name="Santos A.P."/>
            <person name="do Nascimento N.C."/>
            <person name="Kritchevsky J.E."/>
            <person name="Messick J.B."/>
        </authorList>
    </citation>
    <scope>NUCLEOTIDE SEQUENCE [LARGE SCALE GENOMIC DNA]</scope>
    <source>
        <strain evidence="5 6">Purdue</strain>
    </source>
</reference>
<dbReference type="OrthoDB" id="389591at2"/>
<feature type="domain" description="NADP-dependent oxidoreductase" evidence="4">
    <location>
        <begin position="28"/>
        <end position="261"/>
    </location>
</feature>
<reference evidence="6" key="2">
    <citation type="submission" date="2012-07" db="EMBL/GenBank/DDBJ databases">
        <title>Complete genome sequence of 'Candidatus Mycoplasma haemolamae'.</title>
        <authorList>
            <person name="Guimaraes A.M.S."/>
            <person name="Toth B."/>
            <person name="Santos A.P."/>
            <person name="Nascimento N.C."/>
            <person name="Sojka J.E."/>
            <person name="Messick J.B."/>
        </authorList>
    </citation>
    <scope>NUCLEOTIDE SEQUENCE [LARGE SCALE GENOMIC DNA]</scope>
    <source>
        <strain evidence="6">Purdue</strain>
    </source>
</reference>
<evidence type="ECO:0000256" key="3">
    <source>
        <dbReference type="ARBA" id="ARBA00023002"/>
    </source>
</evidence>
<evidence type="ECO:0000313" key="6">
    <source>
        <dbReference type="Proteomes" id="UP000006502"/>
    </source>
</evidence>
<dbReference type="AlphaFoldDB" id="I7B945"/>
<dbReference type="EMBL" id="CP003731">
    <property type="protein sequence ID" value="AFO51790.1"/>
    <property type="molecule type" value="Genomic_DNA"/>
</dbReference>
<accession>I7B945</accession>
<keyword evidence="3" id="KW-0560">Oxidoreductase</keyword>
<name>I7B945_MYCHA</name>
<dbReference type="InterPro" id="IPR036812">
    <property type="entry name" value="NAD(P)_OxRdtase_dom_sf"/>
</dbReference>
<keyword evidence="6" id="KW-1185">Reference proteome</keyword>
<evidence type="ECO:0000313" key="5">
    <source>
        <dbReference type="EMBL" id="AFO51790.1"/>
    </source>
</evidence>
<proteinExistence type="inferred from homology"/>
<protein>
    <submittedName>
        <fullName evidence="5">Aldo/keto reductase family protein</fullName>
    </submittedName>
</protein>
<organism evidence="5 6">
    <name type="scientific">Mycoplasma haematolamae (strain Purdue)</name>
    <dbReference type="NCBI Taxonomy" id="1212765"/>
    <lineage>
        <taxon>Bacteria</taxon>
        <taxon>Bacillati</taxon>
        <taxon>Mycoplasmatota</taxon>
        <taxon>Mollicutes</taxon>
        <taxon>Mycoplasmataceae</taxon>
        <taxon>Mycoplasma</taxon>
    </lineage>
</organism>
<dbReference type="HOGENOM" id="CLU_023205_0_1_14"/>
<dbReference type="Proteomes" id="UP000006502">
    <property type="component" value="Chromosome"/>
</dbReference>
<dbReference type="GO" id="GO:0016616">
    <property type="term" value="F:oxidoreductase activity, acting on the CH-OH group of donors, NAD or NADP as acceptor"/>
    <property type="evidence" value="ECO:0007669"/>
    <property type="project" value="UniProtKB-ARBA"/>
</dbReference>
<dbReference type="InterPro" id="IPR023210">
    <property type="entry name" value="NADP_OxRdtase_dom"/>
</dbReference>
<dbReference type="KEGG" id="mhl:MHLP_01050"/>
<evidence type="ECO:0000259" key="4">
    <source>
        <dbReference type="Pfam" id="PF00248"/>
    </source>
</evidence>
<dbReference type="Gene3D" id="3.20.20.100">
    <property type="entry name" value="NADP-dependent oxidoreductase domain"/>
    <property type="match status" value="1"/>
</dbReference>
<dbReference type="STRING" id="1212765.MHLP_01050"/>
<dbReference type="PANTHER" id="PTHR43827:SF3">
    <property type="entry name" value="NADP-DEPENDENT OXIDOREDUCTASE DOMAIN-CONTAINING PROTEIN"/>
    <property type="match status" value="1"/>
</dbReference>
<dbReference type="PATRIC" id="fig|1212765.3.peg.237"/>
<evidence type="ECO:0000256" key="1">
    <source>
        <dbReference type="ARBA" id="ARBA00007905"/>
    </source>
</evidence>
<keyword evidence="2" id="KW-0521">NADP</keyword>
<dbReference type="InterPro" id="IPR020471">
    <property type="entry name" value="AKR"/>
</dbReference>
<dbReference type="PRINTS" id="PR00069">
    <property type="entry name" value="ALDKETRDTASE"/>
</dbReference>
<sequence length="281" mass="32164">MSSAKTPFVPRIGFGTDSLRIIEILSPYLKAANDNKYDFVDCAWKYGNEAIIGLALKGLRRAESKFEFTPYFQSKVWPSQFSGGIVKSLKFSLNKIGADSIMNTYFLHRPSSNMELNLSAYKQLIYCKNNSLTKKIGLCNFDKDTINWFFQLTGVMPDIVQYECSVNNMRWDRIAFCRKHNIEIQGHTPYGNLAQNEKNPVLVNMAKKYNVSLKALLVSYLLHHEITPIAVPGSEAEISEIIKARDVKLEHDDLEKLTSMNEYDSQDFESIQFEYPRDGLI</sequence>
<dbReference type="PANTHER" id="PTHR43827">
    <property type="entry name" value="2,5-DIKETO-D-GLUCONIC ACID REDUCTASE"/>
    <property type="match status" value="1"/>
</dbReference>
<dbReference type="SUPFAM" id="SSF51430">
    <property type="entry name" value="NAD(P)-linked oxidoreductase"/>
    <property type="match status" value="1"/>
</dbReference>
<comment type="similarity">
    <text evidence="1">Belongs to the aldo/keto reductase family.</text>
</comment>
<gene>
    <name evidence="5" type="ordered locus">MHLP_01050</name>
</gene>
<dbReference type="Pfam" id="PF00248">
    <property type="entry name" value="Aldo_ket_red"/>
    <property type="match status" value="1"/>
</dbReference>
<evidence type="ECO:0000256" key="2">
    <source>
        <dbReference type="ARBA" id="ARBA00022857"/>
    </source>
</evidence>